<dbReference type="GO" id="GO:0003677">
    <property type="term" value="F:DNA binding"/>
    <property type="evidence" value="ECO:0007669"/>
    <property type="project" value="UniProtKB-UniRule"/>
</dbReference>
<dbReference type="Gene3D" id="3.40.50.300">
    <property type="entry name" value="P-loop containing nucleotide triphosphate hydrolases"/>
    <property type="match status" value="1"/>
</dbReference>
<dbReference type="Proteomes" id="UP000255355">
    <property type="component" value="Unassembled WGS sequence"/>
</dbReference>
<dbReference type="PROSITE" id="PS51755">
    <property type="entry name" value="OMPR_PHOB"/>
    <property type="match status" value="1"/>
</dbReference>
<sequence>MRPEVLRLSLLGPVEVRLGEHRLEIAAPQMMAVLVILAAEPGRTLSTVQLAARLWGDRPPSSAISGLRNHVSALRRQFDIHGHAGAGAEWLASTRGGYRLGLPVESDAGLAEGLIAAAESDRNSGAADAANEKLAAAQQLWRGDPLVGLPGPWAETERARLRRLHSVLDEAAIVVALDRGRYAAAVSELEARVASDPHGERWHEMLMIALYRSGRRAEALEVYRNARRLLADELGLEPGPRLVRLHQEFLSSAPPVPESTGEQPEELPSGEQDFDPPGTAPAQLPLDIADFVGRAELVRELTELLGADCGNRPVVAITGMGGIGKTTLAVHLAHRVRENYPDGALYLDLGGMDEHPRSTDMLLAVAFRSIGVHAGELPRDPAERTDLWRNTIAGKRILLVLDNARDVDHVTPLLPGPGSAAVLVTSRSSLAELFGARLLPLDVFTDDEAWTLLERMVSAPRLSREPDAAQEILRACGHLPLSLRITGARLATRPAWQLAAVAERLADERGRLAELAVGNTSVELVFLASYRRLDSELSRAFVLVAFSDAPHLSVDAISALLDRDRPEAERLCETLVDLGMLQSPDFGRYRYHDLVRLFARGVADPAQQAEWPAALHRLVDFYLASAKNIVELRDPGMGADFYAATAAAGQRFGDERRCTAWAMAERFGLVALYRQVADRPDARTRTLAVDLALSLAVGGDAGEHLSRVAPALEVLARAAEADGDRRTMGRAQLAAAMARLVGTGDLGAARTLRDAGAVLEEAGDRSSAILAEQMLGTVMDYRGKVDAAVEHYRRAVELGRQAGIRFGEGMSWATIARVCCDAGRWPEAAEAAEQALVIARQVGSLRVESMALHELGFATLQRGDPVTARELCEEALEVARRDGRRHQEGWALARLAEVALCSDDAEAAVPFAEEAVRALTEVSAAVRRLRAMQVYGCALTAVGCADEAEPILDKVAQASRRLGLPVPDVSWRGHPLVDSVPAGVTARQGN</sequence>
<dbReference type="Pfam" id="PF03704">
    <property type="entry name" value="BTAD"/>
    <property type="match status" value="1"/>
</dbReference>
<dbReference type="Pfam" id="PF00931">
    <property type="entry name" value="NB-ARC"/>
    <property type="match status" value="1"/>
</dbReference>
<feature type="region of interest" description="Disordered" evidence="8">
    <location>
        <begin position="251"/>
        <end position="281"/>
    </location>
</feature>
<dbReference type="SMART" id="SM00862">
    <property type="entry name" value="Trans_reg_C"/>
    <property type="match status" value="1"/>
</dbReference>
<proteinExistence type="inferred from homology"/>
<dbReference type="STRING" id="1210089.GCA_001613165_02723"/>
<dbReference type="InterPro" id="IPR001867">
    <property type="entry name" value="OmpR/PhoB-type_DNA-bd"/>
</dbReference>
<dbReference type="AlphaFoldDB" id="A0A370GMQ6"/>
<keyword evidence="3" id="KW-0805">Transcription regulation</keyword>
<dbReference type="Gene3D" id="1.10.10.10">
    <property type="entry name" value="Winged helix-like DNA-binding domain superfamily/Winged helix DNA-binding domain"/>
    <property type="match status" value="2"/>
</dbReference>
<evidence type="ECO:0000313" key="10">
    <source>
        <dbReference type="EMBL" id="RDI45012.1"/>
    </source>
</evidence>
<organism evidence="10 11">
    <name type="scientific">Nocardia mexicana</name>
    <dbReference type="NCBI Taxonomy" id="279262"/>
    <lineage>
        <taxon>Bacteria</taxon>
        <taxon>Bacillati</taxon>
        <taxon>Actinomycetota</taxon>
        <taxon>Actinomycetes</taxon>
        <taxon>Mycobacteriales</taxon>
        <taxon>Nocardiaceae</taxon>
        <taxon>Nocardia</taxon>
    </lineage>
</organism>
<evidence type="ECO:0000256" key="5">
    <source>
        <dbReference type="ARBA" id="ARBA00023163"/>
    </source>
</evidence>
<reference evidence="10 11" key="1">
    <citation type="submission" date="2018-07" db="EMBL/GenBank/DDBJ databases">
        <title>Genomic Encyclopedia of Type Strains, Phase IV (KMG-IV): sequencing the most valuable type-strain genomes for metagenomic binning, comparative biology and taxonomic classification.</title>
        <authorList>
            <person name="Goeker M."/>
        </authorList>
    </citation>
    <scope>NUCLEOTIDE SEQUENCE [LARGE SCALE GENOMIC DNA]</scope>
    <source>
        <strain evidence="10 11">DSM 44952</strain>
    </source>
</reference>
<keyword evidence="4 7" id="KW-0238">DNA-binding</keyword>
<dbReference type="PANTHER" id="PTHR35807">
    <property type="entry name" value="TRANSCRIPTIONAL REGULATOR REDD-RELATED"/>
    <property type="match status" value="1"/>
</dbReference>
<feature type="repeat" description="TPR" evidence="6">
    <location>
        <begin position="769"/>
        <end position="802"/>
    </location>
</feature>
<keyword evidence="11" id="KW-1185">Reference proteome</keyword>
<dbReference type="InterPro" id="IPR005158">
    <property type="entry name" value="BTAD"/>
</dbReference>
<evidence type="ECO:0000256" key="2">
    <source>
        <dbReference type="ARBA" id="ARBA00022737"/>
    </source>
</evidence>
<keyword evidence="6" id="KW-0802">TPR repeat</keyword>
<dbReference type="EMBL" id="QQAZ01000014">
    <property type="protein sequence ID" value="RDI45012.1"/>
    <property type="molecule type" value="Genomic_DNA"/>
</dbReference>
<name>A0A370GMQ6_9NOCA</name>
<dbReference type="InterPro" id="IPR051677">
    <property type="entry name" value="AfsR-DnrI-RedD_regulator"/>
</dbReference>
<protein>
    <submittedName>
        <fullName evidence="10">DNA-binding SARP family transcriptional activator</fullName>
    </submittedName>
</protein>
<evidence type="ECO:0000256" key="4">
    <source>
        <dbReference type="ARBA" id="ARBA00023125"/>
    </source>
</evidence>
<dbReference type="InterPro" id="IPR002182">
    <property type="entry name" value="NB-ARC"/>
</dbReference>
<dbReference type="PRINTS" id="PR00364">
    <property type="entry name" value="DISEASERSIST"/>
</dbReference>
<dbReference type="InterPro" id="IPR019734">
    <property type="entry name" value="TPR_rpt"/>
</dbReference>
<evidence type="ECO:0000256" key="7">
    <source>
        <dbReference type="PROSITE-ProRule" id="PRU01091"/>
    </source>
</evidence>
<dbReference type="InterPro" id="IPR011990">
    <property type="entry name" value="TPR-like_helical_dom_sf"/>
</dbReference>
<evidence type="ECO:0000313" key="11">
    <source>
        <dbReference type="Proteomes" id="UP000255355"/>
    </source>
</evidence>
<dbReference type="InterPro" id="IPR036388">
    <property type="entry name" value="WH-like_DNA-bd_sf"/>
</dbReference>
<dbReference type="SUPFAM" id="SSF48452">
    <property type="entry name" value="TPR-like"/>
    <property type="match status" value="2"/>
</dbReference>
<evidence type="ECO:0000256" key="8">
    <source>
        <dbReference type="SAM" id="MobiDB-lite"/>
    </source>
</evidence>
<dbReference type="InterPro" id="IPR016032">
    <property type="entry name" value="Sig_transdc_resp-reg_C-effctor"/>
</dbReference>
<dbReference type="Gene3D" id="1.25.40.10">
    <property type="entry name" value="Tetratricopeptide repeat domain"/>
    <property type="match status" value="2"/>
</dbReference>
<dbReference type="PROSITE" id="PS50005">
    <property type="entry name" value="TPR"/>
    <property type="match status" value="1"/>
</dbReference>
<dbReference type="InterPro" id="IPR027417">
    <property type="entry name" value="P-loop_NTPase"/>
</dbReference>
<keyword evidence="2" id="KW-0677">Repeat</keyword>
<dbReference type="SUPFAM" id="SSF52540">
    <property type="entry name" value="P-loop containing nucleoside triphosphate hydrolases"/>
    <property type="match status" value="1"/>
</dbReference>
<dbReference type="GO" id="GO:0043531">
    <property type="term" value="F:ADP binding"/>
    <property type="evidence" value="ECO:0007669"/>
    <property type="project" value="InterPro"/>
</dbReference>
<dbReference type="CDD" id="cd15831">
    <property type="entry name" value="BTAD"/>
    <property type="match status" value="1"/>
</dbReference>
<dbReference type="Gene3D" id="1.10.8.430">
    <property type="entry name" value="Helical domain of apoptotic protease-activating factors"/>
    <property type="match status" value="1"/>
</dbReference>
<feature type="DNA-binding region" description="OmpR/PhoB-type" evidence="7">
    <location>
        <begin position="1"/>
        <end position="102"/>
    </location>
</feature>
<dbReference type="GO" id="GO:0000160">
    <property type="term" value="P:phosphorelay signal transduction system"/>
    <property type="evidence" value="ECO:0007669"/>
    <property type="project" value="InterPro"/>
</dbReference>
<evidence type="ECO:0000259" key="9">
    <source>
        <dbReference type="PROSITE" id="PS51755"/>
    </source>
</evidence>
<dbReference type="InterPro" id="IPR042197">
    <property type="entry name" value="Apaf_helical"/>
</dbReference>
<keyword evidence="5" id="KW-0804">Transcription</keyword>
<dbReference type="GO" id="GO:0006355">
    <property type="term" value="P:regulation of DNA-templated transcription"/>
    <property type="evidence" value="ECO:0007669"/>
    <property type="project" value="InterPro"/>
</dbReference>
<dbReference type="SUPFAM" id="SSF46894">
    <property type="entry name" value="C-terminal effector domain of the bipartite response regulators"/>
    <property type="match status" value="1"/>
</dbReference>
<comment type="similarity">
    <text evidence="1">Belongs to the AfsR/DnrI/RedD regulatory family.</text>
</comment>
<dbReference type="SMART" id="SM00028">
    <property type="entry name" value="TPR"/>
    <property type="match status" value="4"/>
</dbReference>
<evidence type="ECO:0000256" key="6">
    <source>
        <dbReference type="PROSITE-ProRule" id="PRU00339"/>
    </source>
</evidence>
<dbReference type="PANTHER" id="PTHR35807:SF1">
    <property type="entry name" value="TRANSCRIPTIONAL REGULATOR REDD"/>
    <property type="match status" value="1"/>
</dbReference>
<dbReference type="Pfam" id="PF13424">
    <property type="entry name" value="TPR_12"/>
    <property type="match status" value="1"/>
</dbReference>
<dbReference type="SMART" id="SM01043">
    <property type="entry name" value="BTAD"/>
    <property type="match status" value="1"/>
</dbReference>
<accession>A0A370GMQ6</accession>
<feature type="domain" description="OmpR/PhoB-type" evidence="9">
    <location>
        <begin position="1"/>
        <end position="102"/>
    </location>
</feature>
<gene>
    <name evidence="10" type="ORF">DFR68_11433</name>
</gene>
<evidence type="ECO:0000256" key="1">
    <source>
        <dbReference type="ARBA" id="ARBA00005820"/>
    </source>
</evidence>
<evidence type="ECO:0000256" key="3">
    <source>
        <dbReference type="ARBA" id="ARBA00023015"/>
    </source>
</evidence>
<comment type="caution">
    <text evidence="10">The sequence shown here is derived from an EMBL/GenBank/DDBJ whole genome shotgun (WGS) entry which is preliminary data.</text>
</comment>